<dbReference type="GO" id="GO:0004567">
    <property type="term" value="F:beta-mannosidase activity"/>
    <property type="evidence" value="ECO:0007669"/>
    <property type="project" value="UniProtKB-EC"/>
</dbReference>
<dbReference type="PANTHER" id="PTHR43730">
    <property type="entry name" value="BETA-MANNOSIDASE"/>
    <property type="match status" value="1"/>
</dbReference>
<accession>G5IC87</accession>
<protein>
    <recommendedName>
        <fullName evidence="3">beta-mannosidase</fullName>
        <ecNumber evidence="3">3.2.1.25</ecNumber>
    </recommendedName>
</protein>
<evidence type="ECO:0000256" key="6">
    <source>
        <dbReference type="ARBA" id="ARBA00023295"/>
    </source>
</evidence>
<dbReference type="SUPFAM" id="SSF49785">
    <property type="entry name" value="Galactose-binding domain-like"/>
    <property type="match status" value="1"/>
</dbReference>
<reference evidence="10 11" key="1">
    <citation type="submission" date="2011-08" db="EMBL/GenBank/DDBJ databases">
        <title>The Genome Sequence of Clostridium hathewayi WAL-18680.</title>
        <authorList>
            <consortium name="The Broad Institute Genome Sequencing Platform"/>
            <person name="Earl A."/>
            <person name="Ward D."/>
            <person name="Feldgarden M."/>
            <person name="Gevers D."/>
            <person name="Finegold S.M."/>
            <person name="Summanen P.H."/>
            <person name="Molitoris D.R."/>
            <person name="Song M."/>
            <person name="Daigneault M."/>
            <person name="Allen-Vercoe E."/>
            <person name="Young S.K."/>
            <person name="Zeng Q."/>
            <person name="Gargeya S."/>
            <person name="Fitzgerald M."/>
            <person name="Haas B."/>
            <person name="Abouelleil A."/>
            <person name="Alvarado L."/>
            <person name="Arachchi H.M."/>
            <person name="Berlin A."/>
            <person name="Brown A."/>
            <person name="Chapman S.B."/>
            <person name="Chen Z."/>
            <person name="Dunbar C."/>
            <person name="Freedman E."/>
            <person name="Gearin G."/>
            <person name="Gellesch M."/>
            <person name="Goldberg J."/>
            <person name="Griggs A."/>
            <person name="Gujja S."/>
            <person name="Heiman D."/>
            <person name="Howarth C."/>
            <person name="Larson L."/>
            <person name="Lui A."/>
            <person name="MacDonald P.J.P."/>
            <person name="Montmayeur A."/>
            <person name="Murphy C."/>
            <person name="Neiman D."/>
            <person name="Pearson M."/>
            <person name="Priest M."/>
            <person name="Roberts A."/>
            <person name="Saif S."/>
            <person name="Shea T."/>
            <person name="Shenoy N."/>
            <person name="Sisk P."/>
            <person name="Stolte C."/>
            <person name="Sykes S."/>
            <person name="Wortman J."/>
            <person name="Nusbaum C."/>
            <person name="Birren B."/>
        </authorList>
    </citation>
    <scope>NUCLEOTIDE SEQUENCE [LARGE SCALE GENOMIC DNA]</scope>
    <source>
        <strain evidence="10 11">WAL-18680</strain>
    </source>
</reference>
<dbReference type="Pfam" id="PF00703">
    <property type="entry name" value="Glyco_hydro_2"/>
    <property type="match status" value="1"/>
</dbReference>
<keyword evidence="4" id="KW-0378">Hydrolase</keyword>
<dbReference type="Gene3D" id="2.60.40.10">
    <property type="entry name" value="Immunoglobulins"/>
    <property type="match status" value="2"/>
</dbReference>
<dbReference type="AlphaFoldDB" id="G5IC87"/>
<organism evidence="10 11">
    <name type="scientific">Hungatella hathewayi WAL-18680</name>
    <dbReference type="NCBI Taxonomy" id="742737"/>
    <lineage>
        <taxon>Bacteria</taxon>
        <taxon>Bacillati</taxon>
        <taxon>Bacillota</taxon>
        <taxon>Clostridia</taxon>
        <taxon>Lachnospirales</taxon>
        <taxon>Lachnospiraceae</taxon>
        <taxon>Hungatella</taxon>
    </lineage>
</organism>
<evidence type="ECO:0000313" key="11">
    <source>
        <dbReference type="Proteomes" id="UP000005384"/>
    </source>
</evidence>
<dbReference type="InterPro" id="IPR041625">
    <property type="entry name" value="Beta-mannosidase_Ig"/>
</dbReference>
<dbReference type="InterPro" id="IPR017853">
    <property type="entry name" value="GH"/>
</dbReference>
<dbReference type="SUPFAM" id="SSF49303">
    <property type="entry name" value="beta-Galactosidase/glucuronidase domain"/>
    <property type="match status" value="2"/>
</dbReference>
<feature type="domain" description="Beta-mannosidase-like galactose-binding" evidence="9">
    <location>
        <begin position="30"/>
        <end position="155"/>
    </location>
</feature>
<evidence type="ECO:0000256" key="1">
    <source>
        <dbReference type="ARBA" id="ARBA00000829"/>
    </source>
</evidence>
<dbReference type="Gene3D" id="2.60.120.260">
    <property type="entry name" value="Galactose-binding domain-like"/>
    <property type="match status" value="1"/>
</dbReference>
<comment type="similarity">
    <text evidence="2">Belongs to the glycosyl hydrolase 2 family.</text>
</comment>
<keyword evidence="5" id="KW-0325">Glycoprotein</keyword>
<evidence type="ECO:0000259" key="8">
    <source>
        <dbReference type="Pfam" id="PF17753"/>
    </source>
</evidence>
<feature type="domain" description="Beta-mannosidase Ig-fold" evidence="8">
    <location>
        <begin position="785"/>
        <end position="830"/>
    </location>
</feature>
<dbReference type="InterPro" id="IPR036156">
    <property type="entry name" value="Beta-gal/glucu_dom_sf"/>
</dbReference>
<dbReference type="SUPFAM" id="SSF51445">
    <property type="entry name" value="(Trans)glycosidases"/>
    <property type="match status" value="1"/>
</dbReference>
<comment type="catalytic activity">
    <reaction evidence="1">
        <text>Hydrolysis of terminal, non-reducing beta-D-mannose residues in beta-D-mannosides.</text>
        <dbReference type="EC" id="3.2.1.25"/>
    </reaction>
</comment>
<dbReference type="HOGENOM" id="CLU_005015_3_2_9"/>
<dbReference type="Pfam" id="PF22666">
    <property type="entry name" value="Glyco_hydro_2_N2"/>
    <property type="match status" value="1"/>
</dbReference>
<dbReference type="EC" id="3.2.1.25" evidence="3"/>
<proteinExistence type="inferred from homology"/>
<evidence type="ECO:0000256" key="5">
    <source>
        <dbReference type="ARBA" id="ARBA00023180"/>
    </source>
</evidence>
<dbReference type="OrthoDB" id="9801077at2"/>
<dbReference type="InterPro" id="IPR006102">
    <property type="entry name" value="Ig-like_GH2"/>
</dbReference>
<dbReference type="InterPro" id="IPR054593">
    <property type="entry name" value="Beta-mannosidase-like_N2"/>
</dbReference>
<keyword evidence="11" id="KW-1185">Reference proteome</keyword>
<evidence type="ECO:0000313" key="10">
    <source>
        <dbReference type="EMBL" id="EHI61005.1"/>
    </source>
</evidence>
<dbReference type="InterPro" id="IPR013783">
    <property type="entry name" value="Ig-like_fold"/>
</dbReference>
<dbReference type="Proteomes" id="UP000005384">
    <property type="component" value="Unassembled WGS sequence"/>
</dbReference>
<dbReference type="Gene3D" id="3.20.20.80">
    <property type="entry name" value="Glycosidases"/>
    <property type="match status" value="1"/>
</dbReference>
<evidence type="ECO:0000259" key="7">
    <source>
        <dbReference type="Pfam" id="PF00703"/>
    </source>
</evidence>
<dbReference type="RefSeq" id="WP_006779056.1">
    <property type="nucleotide sequence ID" value="NZ_CP040506.1"/>
</dbReference>
<evidence type="ECO:0000259" key="9">
    <source>
        <dbReference type="Pfam" id="PF22666"/>
    </source>
</evidence>
<dbReference type="InterPro" id="IPR050887">
    <property type="entry name" value="Beta-mannosidase_GH2"/>
</dbReference>
<gene>
    <name evidence="10" type="ORF">HMPREF9473_01070</name>
</gene>
<name>G5IC87_9FIRM</name>
<dbReference type="EMBL" id="ADLN01000009">
    <property type="protein sequence ID" value="EHI61005.1"/>
    <property type="molecule type" value="Genomic_DNA"/>
</dbReference>
<dbReference type="PATRIC" id="fig|742737.3.peg.1075"/>
<evidence type="ECO:0000256" key="4">
    <source>
        <dbReference type="ARBA" id="ARBA00022801"/>
    </source>
</evidence>
<sequence length="855" mass="97636">MNLFKMELKDWRVGEYPAGAPDGTTPEVPEEWISASVPGCVQYDLVEQGRLDNPYAGTKGAFDAAWVAKSDWLYETVFDRPDGLEKMAHVILKLWGIDTFSEVWLNGSLLGETVNAYRSYEFSILPEMLLERGNRLQIRVKAHGRMVEDKLEAAECLTCGKETEGLLGKALIRRYQRSFYTNSSLLNVGTGVLGIGINRPVELYGYPGRYLTDVAYTTREIGDCAEGSICVSLNPAGEDGADQAEKTAEEKCAVQAENLAGEEVVVKAEILDGEKTCVWETEYVAGEETTETAVRIENPKLWWPRGYGEPYLYTLKVSVWENGVQTDEKIIQIGIRTVRLVQRTPSGKKTFYIEVNGQKIFVKGENYIPMDYLKVYGSREQYDNLFLLTEQQLVNTIRIWGGGAVEDESFFRECDRRGILIWHDLFLHSNVYPDYDPEFVENYKEEVKGVLKTIRSHPCICLVCGGNEQQEGWDEWGWKQDKERFFGETLPRVHTPVLVEELCPDIPYIYNSPHGGSLCQSPAEGDSHCWGNYYNSFKDPLFVTETCWTTESYSRPETLESCMGMDLTEYEGKGWADKWNQFTSLPTFNRRPFSSWFETDSLRGYLHALEVEQARADYHALSQLRFTGPSNHGIIYWSFNKGGPLFQFGCVDYGGRPMMSYYVVKRLYQSVAIFPYREFKDVRVLLSNHLTCEAEVCVEAFHMNRAGEVLNQFRAETVCPAGETVLALLLEGLYEQVQERTEETVFVRAIMDGVVVSEDLLLFAPYGELQVDSRPMDARMEKTGEREWELTVHSEGIVQMVEIECDRKMVCEDNYFPMMTGERKTVKMILLEECGGRQPEFLIRKLGEKNSIKLH</sequence>
<dbReference type="InterPro" id="IPR008979">
    <property type="entry name" value="Galactose-bd-like_sf"/>
</dbReference>
<evidence type="ECO:0000256" key="2">
    <source>
        <dbReference type="ARBA" id="ARBA00007401"/>
    </source>
</evidence>
<dbReference type="PANTHER" id="PTHR43730:SF1">
    <property type="entry name" value="BETA-MANNOSIDASE"/>
    <property type="match status" value="1"/>
</dbReference>
<comment type="caution">
    <text evidence="10">The sequence shown here is derived from an EMBL/GenBank/DDBJ whole genome shotgun (WGS) entry which is preliminary data.</text>
</comment>
<feature type="domain" description="Glycoside hydrolase family 2 immunoglobulin-like beta-sandwich" evidence="7">
    <location>
        <begin position="244"/>
        <end position="336"/>
    </location>
</feature>
<dbReference type="GO" id="GO:0005975">
    <property type="term" value="P:carbohydrate metabolic process"/>
    <property type="evidence" value="ECO:0007669"/>
    <property type="project" value="InterPro"/>
</dbReference>
<dbReference type="Pfam" id="PF17753">
    <property type="entry name" value="Ig_mannosidase"/>
    <property type="match status" value="1"/>
</dbReference>
<keyword evidence="6" id="KW-0326">Glycosidase</keyword>
<evidence type="ECO:0000256" key="3">
    <source>
        <dbReference type="ARBA" id="ARBA00012754"/>
    </source>
</evidence>
<dbReference type="GO" id="GO:0006516">
    <property type="term" value="P:glycoprotein catabolic process"/>
    <property type="evidence" value="ECO:0007669"/>
    <property type="project" value="TreeGrafter"/>
</dbReference>